<keyword evidence="2" id="KW-0812">Transmembrane</keyword>
<evidence type="ECO:0000256" key="1">
    <source>
        <dbReference type="SAM" id="Coils"/>
    </source>
</evidence>
<evidence type="ECO:0000313" key="3">
    <source>
        <dbReference type="EMBL" id="UXD22154.1"/>
    </source>
</evidence>
<evidence type="ECO:0008006" key="5">
    <source>
        <dbReference type="Google" id="ProtNLM"/>
    </source>
</evidence>
<keyword evidence="2" id="KW-1133">Transmembrane helix</keyword>
<proteinExistence type="predicted"/>
<dbReference type="EMBL" id="CP006868">
    <property type="protein sequence ID" value="UXD22154.1"/>
    <property type="molecule type" value="Genomic_DNA"/>
</dbReference>
<dbReference type="SUPFAM" id="SSF58100">
    <property type="entry name" value="Bacterial hemolysins"/>
    <property type="match status" value="1"/>
</dbReference>
<reference evidence="3" key="1">
    <citation type="submission" date="2013-11" db="EMBL/GenBank/DDBJ databases">
        <title>Comparative genomics of Ignicoccus.</title>
        <authorList>
            <person name="Podar M."/>
        </authorList>
    </citation>
    <scope>NUCLEOTIDE SEQUENCE</scope>
    <source>
        <strain evidence="3">DSM 13166</strain>
    </source>
</reference>
<feature type="transmembrane region" description="Helical" evidence="2">
    <location>
        <begin position="111"/>
        <end position="132"/>
    </location>
</feature>
<dbReference type="KEGG" id="ipc:IPA_02155"/>
<name>A0A977PL59_9CREN</name>
<keyword evidence="1" id="KW-0175">Coiled coil</keyword>
<dbReference type="Gene3D" id="6.10.250.2700">
    <property type="match status" value="1"/>
</dbReference>
<evidence type="ECO:0000256" key="2">
    <source>
        <dbReference type="SAM" id="Phobius"/>
    </source>
</evidence>
<keyword evidence="4" id="KW-1185">Reference proteome</keyword>
<gene>
    <name evidence="3" type="ORF">IPA_02155</name>
</gene>
<accession>A0A977PL59</accession>
<protein>
    <recommendedName>
        <fullName evidence="5">DUF1640 domain-containing protein</fullName>
    </recommendedName>
</protein>
<evidence type="ECO:0000313" key="4">
    <source>
        <dbReference type="Proteomes" id="UP001063698"/>
    </source>
</evidence>
<dbReference type="Proteomes" id="UP001063698">
    <property type="component" value="Chromosome"/>
</dbReference>
<sequence>MTLSDQLADEIARGKGKKLVKAIVNEIALDPELKAIVVKEVAGNLATKEDIKELEDKIERKIEDLRKEFREEVGSLRAEFRDEIREVRGEINELRREINELRNQFNTMLKWMIGLMASMWISIVIGIIVALLKMGW</sequence>
<organism evidence="3 4">
    <name type="scientific">Ignicoccus pacificus DSM 13166</name>
    <dbReference type="NCBI Taxonomy" id="940294"/>
    <lineage>
        <taxon>Archaea</taxon>
        <taxon>Thermoproteota</taxon>
        <taxon>Thermoprotei</taxon>
        <taxon>Desulfurococcales</taxon>
        <taxon>Desulfurococcaceae</taxon>
        <taxon>Ignicoccus</taxon>
    </lineage>
</organism>
<feature type="coiled-coil region" evidence="1">
    <location>
        <begin position="44"/>
        <end position="104"/>
    </location>
</feature>
<dbReference type="AlphaFoldDB" id="A0A977PL59"/>
<keyword evidence="2" id="KW-0472">Membrane</keyword>